<evidence type="ECO:0000313" key="8">
    <source>
        <dbReference type="EMBL" id="WNC68147.1"/>
    </source>
</evidence>
<feature type="compositionally biased region" description="Polar residues" evidence="7">
    <location>
        <begin position="181"/>
        <end position="202"/>
    </location>
</feature>
<evidence type="ECO:0000256" key="2">
    <source>
        <dbReference type="ARBA" id="ARBA00022729"/>
    </source>
</evidence>
<comment type="subcellular location">
    <subcellularLocation>
        <location evidence="1">Cell outer membrane</location>
        <topology evidence="1">Lipid-anchor</topology>
    </subcellularLocation>
</comment>
<keyword evidence="3 6" id="KW-0472">Membrane</keyword>
<protein>
    <submittedName>
        <fullName evidence="8">Complement resistance protein TraT</fullName>
    </submittedName>
</protein>
<feature type="region of interest" description="Disordered" evidence="7">
    <location>
        <begin position="179"/>
        <end position="206"/>
    </location>
</feature>
<dbReference type="PIRSF" id="PIRSF002859">
    <property type="entry name" value="Lipo_traT"/>
    <property type="match status" value="1"/>
</dbReference>
<gene>
    <name evidence="8" type="ORF">RI845_16675</name>
</gene>
<keyword evidence="9" id="KW-1185">Reference proteome</keyword>
<reference evidence="9" key="1">
    <citation type="submission" date="2023-09" db="EMBL/GenBank/DDBJ databases">
        <authorList>
            <person name="Li S."/>
            <person name="Li X."/>
            <person name="Zhang C."/>
            <person name="Zhao Z."/>
        </authorList>
    </citation>
    <scope>NUCLEOTIDE SEQUENCE [LARGE SCALE GENOMIC DNA]</scope>
    <source>
        <strain evidence="9">SQ345</strain>
    </source>
</reference>
<proteinExistence type="predicted"/>
<organism evidence="8 9">
    <name type="scientific">Thalassotalea nanhaiensis</name>
    <dbReference type="NCBI Taxonomy" id="3065648"/>
    <lineage>
        <taxon>Bacteria</taxon>
        <taxon>Pseudomonadati</taxon>
        <taxon>Pseudomonadota</taxon>
        <taxon>Gammaproteobacteria</taxon>
        <taxon>Alteromonadales</taxon>
        <taxon>Colwelliaceae</taxon>
        <taxon>Thalassotalea</taxon>
    </lineage>
</organism>
<keyword evidence="5" id="KW-0449">Lipoprotein</keyword>
<dbReference type="EMBL" id="CP134146">
    <property type="protein sequence ID" value="WNC68147.1"/>
    <property type="molecule type" value="Genomic_DNA"/>
</dbReference>
<evidence type="ECO:0000256" key="1">
    <source>
        <dbReference type="ARBA" id="ARBA00004459"/>
    </source>
</evidence>
<keyword evidence="2" id="KW-0732">Signal</keyword>
<evidence type="ECO:0000256" key="4">
    <source>
        <dbReference type="ARBA" id="ARBA00023139"/>
    </source>
</evidence>
<evidence type="ECO:0000313" key="9">
    <source>
        <dbReference type="Proteomes" id="UP001248581"/>
    </source>
</evidence>
<evidence type="ECO:0000256" key="7">
    <source>
        <dbReference type="SAM" id="MobiDB-lite"/>
    </source>
</evidence>
<dbReference type="InterPro" id="IPR008874">
    <property type="entry name" value="TraT_complement-R"/>
</dbReference>
<name>A0ABY9THB4_9GAMM</name>
<dbReference type="PROSITE" id="PS51257">
    <property type="entry name" value="PROKAR_LIPOPROTEIN"/>
    <property type="match status" value="1"/>
</dbReference>
<keyword evidence="4" id="KW-0564">Palmitate</keyword>
<evidence type="ECO:0000256" key="5">
    <source>
        <dbReference type="ARBA" id="ARBA00023288"/>
    </source>
</evidence>
<dbReference type="RefSeq" id="WP_348387305.1">
    <property type="nucleotide sequence ID" value="NZ_CP134146.1"/>
</dbReference>
<evidence type="ECO:0000256" key="3">
    <source>
        <dbReference type="ARBA" id="ARBA00023136"/>
    </source>
</evidence>
<keyword evidence="6" id="KW-0998">Cell outer membrane</keyword>
<accession>A0ABY9THB4</accession>
<dbReference type="Pfam" id="PF05818">
    <property type="entry name" value="TraT"/>
    <property type="match status" value="1"/>
</dbReference>
<sequence length="243" mass="26098">MIRFNGLIITVIFALSLGLSGCSALSTSVKKKDLAVETKMSATIVLDPVTSDKRTVYLQLRNTSDKQSLDYQTPVAAAIKAKGYTIVEDPEKAHFWIQANILQVGKSDLRTVNGKTDQGYGAAIQGAKIGSMFGDGDGQLAATVVGGLIGIITDAMVDDIVYVMVTDLQISEKAKQGVDVTESNNATLKQGDSGEQTQQSVETVDRKKYQTRITSTANQVNLTFEEAEQQLLEGLIQSMSGIL</sequence>
<evidence type="ECO:0000256" key="6">
    <source>
        <dbReference type="PIRNR" id="PIRNR002859"/>
    </source>
</evidence>
<dbReference type="Proteomes" id="UP001248581">
    <property type="component" value="Chromosome"/>
</dbReference>